<dbReference type="InterPro" id="IPR018338">
    <property type="entry name" value="Carbonic_anhydrase_a-class_CS"/>
</dbReference>
<dbReference type="PROSITE" id="PS51144">
    <property type="entry name" value="ALPHA_CA_2"/>
    <property type="match status" value="1"/>
</dbReference>
<accession>A0A6M8UAA6</accession>
<dbReference type="GO" id="GO:0008270">
    <property type="term" value="F:zinc ion binding"/>
    <property type="evidence" value="ECO:0007669"/>
    <property type="project" value="UniProtKB-UniRule"/>
</dbReference>
<keyword evidence="13" id="KW-1185">Reference proteome</keyword>
<dbReference type="AlphaFoldDB" id="A0A6M8UAA6"/>
<proteinExistence type="inferred from homology"/>
<gene>
    <name evidence="12" type="ORF">PMPD1_0439</name>
</gene>
<dbReference type="EC" id="4.2.1.1" evidence="4 10"/>
<comment type="similarity">
    <text evidence="3 10">Belongs to the alpha-carbonic anhydrase family.</text>
</comment>
<dbReference type="Pfam" id="PF00194">
    <property type="entry name" value="Carb_anhydrase"/>
    <property type="match status" value="1"/>
</dbReference>
<dbReference type="InterPro" id="IPR036398">
    <property type="entry name" value="CA_dom_sf"/>
</dbReference>
<evidence type="ECO:0000256" key="5">
    <source>
        <dbReference type="ARBA" id="ARBA00014628"/>
    </source>
</evidence>
<keyword evidence="6 10" id="KW-0479">Metal-binding</keyword>
<feature type="signal peptide" evidence="10">
    <location>
        <begin position="1"/>
        <end position="20"/>
    </location>
</feature>
<dbReference type="CDD" id="cd03124">
    <property type="entry name" value="alpha_CA_prokaryotic_like"/>
    <property type="match status" value="1"/>
</dbReference>
<evidence type="ECO:0000256" key="3">
    <source>
        <dbReference type="ARBA" id="ARBA00010718"/>
    </source>
</evidence>
<dbReference type="InterPro" id="IPR001148">
    <property type="entry name" value="CA_dom"/>
</dbReference>
<dbReference type="RefSeq" id="WP_173632509.1">
    <property type="nucleotide sequence ID" value="NZ_CP054212.1"/>
</dbReference>
<keyword evidence="10" id="KW-0732">Signal</keyword>
<comment type="cofactor">
    <cofactor evidence="1 10">
        <name>Zn(2+)</name>
        <dbReference type="ChEBI" id="CHEBI:29105"/>
    </cofactor>
</comment>
<comment type="catalytic activity">
    <reaction evidence="9 10">
        <text>hydrogencarbonate + H(+) = CO2 + H2O</text>
        <dbReference type="Rhea" id="RHEA:10748"/>
        <dbReference type="ChEBI" id="CHEBI:15377"/>
        <dbReference type="ChEBI" id="CHEBI:15378"/>
        <dbReference type="ChEBI" id="CHEBI:16526"/>
        <dbReference type="ChEBI" id="CHEBI:17544"/>
        <dbReference type="EC" id="4.2.1.1"/>
    </reaction>
</comment>
<dbReference type="GO" id="GO:0004089">
    <property type="term" value="F:carbonate dehydratase activity"/>
    <property type="evidence" value="ECO:0007669"/>
    <property type="project" value="UniProtKB-UniRule"/>
</dbReference>
<name>A0A6M8UAA6_9GAMM</name>
<dbReference type="KEGG" id="pmak:PMPD1_0439"/>
<evidence type="ECO:0000256" key="7">
    <source>
        <dbReference type="ARBA" id="ARBA00022833"/>
    </source>
</evidence>
<evidence type="ECO:0000313" key="12">
    <source>
        <dbReference type="EMBL" id="QKJ85417.1"/>
    </source>
</evidence>
<evidence type="ECO:0000256" key="1">
    <source>
        <dbReference type="ARBA" id="ARBA00001947"/>
    </source>
</evidence>
<dbReference type="InterPro" id="IPR041891">
    <property type="entry name" value="Alpha_CA_prokaryot-like"/>
</dbReference>
<dbReference type="Gene3D" id="3.10.200.10">
    <property type="entry name" value="Alpha carbonic anhydrase"/>
    <property type="match status" value="1"/>
</dbReference>
<dbReference type="SMART" id="SM01057">
    <property type="entry name" value="Carb_anhydrase"/>
    <property type="match status" value="1"/>
</dbReference>
<evidence type="ECO:0000256" key="6">
    <source>
        <dbReference type="ARBA" id="ARBA00022723"/>
    </source>
</evidence>
<feature type="chain" id="PRO_5027149386" description="Carbonic anhydrase" evidence="10">
    <location>
        <begin position="21"/>
        <end position="245"/>
    </location>
</feature>
<dbReference type="PROSITE" id="PS00162">
    <property type="entry name" value="ALPHA_CA_1"/>
    <property type="match status" value="1"/>
</dbReference>
<dbReference type="PANTHER" id="PTHR18952">
    <property type="entry name" value="CARBONIC ANHYDRASE"/>
    <property type="match status" value="1"/>
</dbReference>
<dbReference type="PANTHER" id="PTHR18952:SF265">
    <property type="entry name" value="CARBONIC ANHYDRASE"/>
    <property type="match status" value="1"/>
</dbReference>
<keyword evidence="7 10" id="KW-0862">Zinc</keyword>
<feature type="domain" description="Alpha-carbonic anhydrase" evidence="11">
    <location>
        <begin position="24"/>
        <end position="245"/>
    </location>
</feature>
<evidence type="ECO:0000256" key="9">
    <source>
        <dbReference type="ARBA" id="ARBA00048348"/>
    </source>
</evidence>
<evidence type="ECO:0000259" key="11">
    <source>
        <dbReference type="PROSITE" id="PS51144"/>
    </source>
</evidence>
<evidence type="ECO:0000313" key="13">
    <source>
        <dbReference type="Proteomes" id="UP000505325"/>
    </source>
</evidence>
<reference evidence="12 13" key="1">
    <citation type="submission" date="2020-06" db="EMBL/GenBank/DDBJ databases">
        <title>Genome sequence of Paramixta manurensis strain PD-1.</title>
        <authorList>
            <person name="Lee C.W."/>
            <person name="Kim J."/>
        </authorList>
    </citation>
    <scope>NUCLEOTIDE SEQUENCE [LARGE SCALE GENOMIC DNA]</scope>
    <source>
        <strain evidence="12 13">PD-1</strain>
    </source>
</reference>
<keyword evidence="8 10" id="KW-0456">Lyase</keyword>
<dbReference type="SUPFAM" id="SSF51069">
    <property type="entry name" value="Carbonic anhydrase"/>
    <property type="match status" value="1"/>
</dbReference>
<evidence type="ECO:0000256" key="4">
    <source>
        <dbReference type="ARBA" id="ARBA00012925"/>
    </source>
</evidence>
<evidence type="ECO:0000256" key="10">
    <source>
        <dbReference type="RuleBase" id="RU367011"/>
    </source>
</evidence>
<comment type="function">
    <text evidence="2 10">Reversible hydration of carbon dioxide.</text>
</comment>
<evidence type="ECO:0000256" key="8">
    <source>
        <dbReference type="ARBA" id="ARBA00023239"/>
    </source>
</evidence>
<dbReference type="InterPro" id="IPR023561">
    <property type="entry name" value="Carbonic_anhydrase_a-class"/>
</dbReference>
<dbReference type="EMBL" id="CP054212">
    <property type="protein sequence ID" value="QKJ85417.1"/>
    <property type="molecule type" value="Genomic_DNA"/>
</dbReference>
<protein>
    <recommendedName>
        <fullName evidence="5 10">Carbonic anhydrase</fullName>
        <ecNumber evidence="4 10">4.2.1.1</ecNumber>
    </recommendedName>
</protein>
<dbReference type="Proteomes" id="UP000505325">
    <property type="component" value="Chromosome"/>
</dbReference>
<evidence type="ECO:0000256" key="2">
    <source>
        <dbReference type="ARBA" id="ARBA00002904"/>
    </source>
</evidence>
<sequence>MKAKNLVAVVLSLFAPFTLAKPSTHWSYEGQGSPEHWGDLNASWEMCKNGQFQSPIDIRQPVNGNLPALEINLHTKSQSIVNNGHTVQIVVDDDDDFMLDNQAYHLKQFHFHTPSENRIEGQTFPLEAHFVHANQNGELAVVAVMFTEGAENPAITAILNNLPAKLNDVKALQKPLNLSALFPADKHYYRYSGSLTTPPCSEGVTWLVMRNNVTLSPSQLSMFVNALKHANNRPLQPLHGRIIVE</sequence>
<organism evidence="12 13">
    <name type="scientific">Paramixta manurensis</name>
    <dbReference type="NCBI Taxonomy" id="2740817"/>
    <lineage>
        <taxon>Bacteria</taxon>
        <taxon>Pseudomonadati</taxon>
        <taxon>Pseudomonadota</taxon>
        <taxon>Gammaproteobacteria</taxon>
        <taxon>Enterobacterales</taxon>
        <taxon>Erwiniaceae</taxon>
        <taxon>Paramixta</taxon>
    </lineage>
</organism>